<feature type="region of interest" description="Disordered" evidence="1">
    <location>
        <begin position="1"/>
        <end position="74"/>
    </location>
</feature>
<dbReference type="AlphaFoldDB" id="A0AAV7R035"/>
<proteinExistence type="predicted"/>
<gene>
    <name evidence="2" type="ORF">NDU88_010395</name>
</gene>
<reference evidence="2" key="1">
    <citation type="journal article" date="2022" name="bioRxiv">
        <title>Sequencing and chromosome-scale assembly of the giantPleurodeles waltlgenome.</title>
        <authorList>
            <person name="Brown T."/>
            <person name="Elewa A."/>
            <person name="Iarovenko S."/>
            <person name="Subramanian E."/>
            <person name="Araus A.J."/>
            <person name="Petzold A."/>
            <person name="Susuki M."/>
            <person name="Suzuki K.-i.T."/>
            <person name="Hayashi T."/>
            <person name="Toyoda A."/>
            <person name="Oliveira C."/>
            <person name="Osipova E."/>
            <person name="Leigh N.D."/>
            <person name="Simon A."/>
            <person name="Yun M.H."/>
        </authorList>
    </citation>
    <scope>NUCLEOTIDE SEQUENCE</scope>
    <source>
        <strain evidence="2">20211129_DDA</strain>
        <tissue evidence="2">Liver</tissue>
    </source>
</reference>
<comment type="caution">
    <text evidence="2">The sequence shown here is derived from an EMBL/GenBank/DDBJ whole genome shotgun (WGS) entry which is preliminary data.</text>
</comment>
<evidence type="ECO:0000313" key="3">
    <source>
        <dbReference type="Proteomes" id="UP001066276"/>
    </source>
</evidence>
<organism evidence="2 3">
    <name type="scientific">Pleurodeles waltl</name>
    <name type="common">Iberian ribbed newt</name>
    <dbReference type="NCBI Taxonomy" id="8319"/>
    <lineage>
        <taxon>Eukaryota</taxon>
        <taxon>Metazoa</taxon>
        <taxon>Chordata</taxon>
        <taxon>Craniata</taxon>
        <taxon>Vertebrata</taxon>
        <taxon>Euteleostomi</taxon>
        <taxon>Amphibia</taxon>
        <taxon>Batrachia</taxon>
        <taxon>Caudata</taxon>
        <taxon>Salamandroidea</taxon>
        <taxon>Salamandridae</taxon>
        <taxon>Pleurodelinae</taxon>
        <taxon>Pleurodeles</taxon>
    </lineage>
</organism>
<evidence type="ECO:0000256" key="1">
    <source>
        <dbReference type="SAM" id="MobiDB-lite"/>
    </source>
</evidence>
<sequence>MGDKRLPGSKHPQKFAGDRAAGEKTTTYWTSQRGTPFWDQQPGARPRFKQPGERHHRRKKDDRVPSVQHLTLTS</sequence>
<dbReference type="EMBL" id="JANPWB010000010">
    <property type="protein sequence ID" value="KAJ1144093.1"/>
    <property type="molecule type" value="Genomic_DNA"/>
</dbReference>
<dbReference type="Proteomes" id="UP001066276">
    <property type="component" value="Chromosome 6"/>
</dbReference>
<name>A0AAV7R035_PLEWA</name>
<accession>A0AAV7R035</accession>
<protein>
    <submittedName>
        <fullName evidence="2">Uncharacterized protein</fullName>
    </submittedName>
</protein>
<evidence type="ECO:0000313" key="2">
    <source>
        <dbReference type="EMBL" id="KAJ1144093.1"/>
    </source>
</evidence>
<feature type="compositionally biased region" description="Polar residues" evidence="1">
    <location>
        <begin position="24"/>
        <end position="34"/>
    </location>
</feature>
<keyword evidence="3" id="KW-1185">Reference proteome</keyword>